<name>A0A2W5L0I9_SPHMC</name>
<reference evidence="3 4" key="1">
    <citation type="submission" date="2017-08" db="EMBL/GenBank/DDBJ databases">
        <title>Infants hospitalized years apart are colonized by the same room-sourced microbial strains.</title>
        <authorList>
            <person name="Brooks B."/>
            <person name="Olm M.R."/>
            <person name="Firek B.A."/>
            <person name="Baker R."/>
            <person name="Thomas B.C."/>
            <person name="Morowitz M.J."/>
            <person name="Banfield J.F."/>
        </authorList>
    </citation>
    <scope>NUCLEOTIDE SEQUENCE [LARGE SCALE GENOMIC DNA]</scope>
    <source>
        <strain evidence="3">S2_005_003_R2_47</strain>
    </source>
</reference>
<evidence type="ECO:0000256" key="1">
    <source>
        <dbReference type="ARBA" id="ARBA00007613"/>
    </source>
</evidence>
<dbReference type="AlphaFoldDB" id="A0A2W5L0I9"/>
<dbReference type="GO" id="GO:0015562">
    <property type="term" value="F:efflux transmembrane transporter activity"/>
    <property type="evidence" value="ECO:0007669"/>
    <property type="project" value="InterPro"/>
</dbReference>
<gene>
    <name evidence="3" type="ORF">DI569_10750</name>
</gene>
<organism evidence="3 4">
    <name type="scientific">Sphingopyxis macrogoltabida</name>
    <name type="common">Sphingomonas macrogoltabidus</name>
    <dbReference type="NCBI Taxonomy" id="33050"/>
    <lineage>
        <taxon>Bacteria</taxon>
        <taxon>Pseudomonadati</taxon>
        <taxon>Pseudomonadota</taxon>
        <taxon>Alphaproteobacteria</taxon>
        <taxon>Sphingomonadales</taxon>
        <taxon>Sphingomonadaceae</taxon>
        <taxon>Sphingopyxis</taxon>
    </lineage>
</organism>
<feature type="chain" id="PRO_5016111262" evidence="2">
    <location>
        <begin position="21"/>
        <end position="423"/>
    </location>
</feature>
<dbReference type="Pfam" id="PF02321">
    <property type="entry name" value="OEP"/>
    <property type="match status" value="2"/>
</dbReference>
<dbReference type="InterPro" id="IPR010131">
    <property type="entry name" value="MdtP/NodT-like"/>
</dbReference>
<dbReference type="SUPFAM" id="SSF56954">
    <property type="entry name" value="Outer membrane efflux proteins (OEP)"/>
    <property type="match status" value="1"/>
</dbReference>
<evidence type="ECO:0000313" key="3">
    <source>
        <dbReference type="EMBL" id="PZQ21794.1"/>
    </source>
</evidence>
<dbReference type="EMBL" id="QFPJ01000023">
    <property type="protein sequence ID" value="PZQ21794.1"/>
    <property type="molecule type" value="Genomic_DNA"/>
</dbReference>
<dbReference type="Proteomes" id="UP000248597">
    <property type="component" value="Unassembled WGS sequence"/>
</dbReference>
<accession>A0A2W5L0I9</accession>
<proteinExistence type="inferred from homology"/>
<evidence type="ECO:0000313" key="4">
    <source>
        <dbReference type="Proteomes" id="UP000248597"/>
    </source>
</evidence>
<evidence type="ECO:0000256" key="2">
    <source>
        <dbReference type="SAM" id="SignalP"/>
    </source>
</evidence>
<comment type="similarity">
    <text evidence="1">Belongs to the outer membrane factor (OMF) (TC 1.B.17) family.</text>
</comment>
<sequence>MHRLVAALVAAASCVPVAQAQEAGFESRRNSEPPLTLEEAVALAGGSAPALEAADAAVDAARAARAIAGQRPNPAIAVDVENFAGTGPYNGVNGADATVSLAVPLERGGKRRARIAVADAGTHRARIASAAARADIRLQVTELYIAAAAAQVRVRIAEERLGIAAETARAARVRVQAGRASPLEQERAEVARLSAEADTEKMRRLADTSRANLARRIGRPVSASLDLEILGGAGTKVAGPPRPIDASGTLAVAAAEADLATADANVRLARSQRVPDLTIGPGVRRIEATNDMAAVFSISIPLPLFNNGRAAVDQANAERRRADAERRVAALDVEQRIGDAEADAANAAAAARLASGPALSAATEAARIARIGYREGKFGQLELLDAERTLTDMRAASIDALAAYQIAKARLERLTAPAPREGN</sequence>
<dbReference type="PANTHER" id="PTHR30203:SF24">
    <property type="entry name" value="BLR4935 PROTEIN"/>
    <property type="match status" value="1"/>
</dbReference>
<dbReference type="Gene3D" id="1.20.1600.10">
    <property type="entry name" value="Outer membrane efflux proteins (OEP)"/>
    <property type="match status" value="1"/>
</dbReference>
<dbReference type="InterPro" id="IPR003423">
    <property type="entry name" value="OMP_efflux"/>
</dbReference>
<protein>
    <submittedName>
        <fullName evidence="3">Transporter</fullName>
    </submittedName>
</protein>
<dbReference type="PANTHER" id="PTHR30203">
    <property type="entry name" value="OUTER MEMBRANE CATION EFFLUX PROTEIN"/>
    <property type="match status" value="1"/>
</dbReference>
<feature type="signal peptide" evidence="2">
    <location>
        <begin position="1"/>
        <end position="20"/>
    </location>
</feature>
<comment type="caution">
    <text evidence="3">The sequence shown here is derived from an EMBL/GenBank/DDBJ whole genome shotgun (WGS) entry which is preliminary data.</text>
</comment>
<keyword evidence="2" id="KW-0732">Signal</keyword>